<dbReference type="Proteomes" id="UP000432727">
    <property type="component" value="Unassembled WGS sequence"/>
</dbReference>
<dbReference type="OrthoDB" id="8456470at2"/>
<evidence type="ECO:0000313" key="2">
    <source>
        <dbReference type="Proteomes" id="UP000432727"/>
    </source>
</evidence>
<keyword evidence="2" id="KW-1185">Reference proteome</keyword>
<gene>
    <name evidence="1" type="ORF">GRI34_03715</name>
</gene>
<proteinExistence type="predicted"/>
<sequence length="229" mass="25442">MNKEQFDELIANIQSSALDFIPLADQGSERLRPSLAWVGHYLDVSGDDPSAILLKAAYGSAVESVSMTAFGMVRPAMLALRSHYELSLQYLYFKDHPKELKSLLDFRSQGPLPSVVKRYLKEFAPNFESRLGKLSKVARRELSDPYGVLSGVAHGNALNSISVASMPHELVEEKQFVEQSLAIFKAVGESLADYYLSEFDANWLSVPELVKQDVMERLGGKNPASELML</sequence>
<accession>A0A6I4TI35</accession>
<dbReference type="AlphaFoldDB" id="A0A6I4TI35"/>
<organism evidence="1 2">
    <name type="scientific">Qipengyuania aquimaris</name>
    <dbReference type="NCBI Taxonomy" id="255984"/>
    <lineage>
        <taxon>Bacteria</taxon>
        <taxon>Pseudomonadati</taxon>
        <taxon>Pseudomonadota</taxon>
        <taxon>Alphaproteobacteria</taxon>
        <taxon>Sphingomonadales</taxon>
        <taxon>Erythrobacteraceae</taxon>
        <taxon>Qipengyuania</taxon>
    </lineage>
</organism>
<protein>
    <submittedName>
        <fullName evidence="1">Uncharacterized protein</fullName>
    </submittedName>
</protein>
<evidence type="ECO:0000313" key="1">
    <source>
        <dbReference type="EMBL" id="MXO95524.1"/>
    </source>
</evidence>
<name>A0A6I4TI35_9SPHN</name>
<dbReference type="EMBL" id="WTYI01000001">
    <property type="protein sequence ID" value="MXO95524.1"/>
    <property type="molecule type" value="Genomic_DNA"/>
</dbReference>
<reference evidence="1 2" key="1">
    <citation type="submission" date="2019-12" db="EMBL/GenBank/DDBJ databases">
        <title>Genomic-based taxomic classification of the family Erythrobacteraceae.</title>
        <authorList>
            <person name="Xu L."/>
        </authorList>
    </citation>
    <scope>NUCLEOTIDE SEQUENCE [LARGE SCALE GENOMIC DNA]</scope>
    <source>
        <strain evidence="1 2">JCM 12189</strain>
    </source>
</reference>
<comment type="caution">
    <text evidence="1">The sequence shown here is derived from an EMBL/GenBank/DDBJ whole genome shotgun (WGS) entry which is preliminary data.</text>
</comment>
<dbReference type="RefSeq" id="WP_160594784.1">
    <property type="nucleotide sequence ID" value="NZ_WTYI01000001.1"/>
</dbReference>